<evidence type="ECO:0000313" key="3">
    <source>
        <dbReference type="Proteomes" id="UP000651208"/>
    </source>
</evidence>
<dbReference type="Proteomes" id="UP000651208">
    <property type="component" value="Unassembled WGS sequence"/>
</dbReference>
<dbReference type="Gene3D" id="1.10.10.60">
    <property type="entry name" value="Homeodomain-like"/>
    <property type="match status" value="1"/>
</dbReference>
<sequence>MARPTNYREEYAEQARKLCLLGYTDKQLADFFNVSEQTINTWKTKYPEFLESIKKGKAIADVEVVESLYKRAIGIEYDEIELKTDGKAKSKRVVKKFIPPDTTAQIFWLKNRQPKIWRDKQEVDHQSSDGTMSPKPTKIELVAPE</sequence>
<name>A0ABR7QWW8_9GAMM</name>
<keyword evidence="3" id="KW-1185">Reference proteome</keyword>
<comment type="caution">
    <text evidence="2">The sequence shown here is derived from an EMBL/GenBank/DDBJ whole genome shotgun (WGS) entry which is preliminary data.</text>
</comment>
<accession>A0ABR7QWW8</accession>
<dbReference type="InterPro" id="IPR009057">
    <property type="entry name" value="Homeodomain-like_sf"/>
</dbReference>
<evidence type="ECO:0000313" key="2">
    <source>
        <dbReference type="EMBL" id="MBC9130714.1"/>
    </source>
</evidence>
<protein>
    <submittedName>
        <fullName evidence="2">Terminase</fullName>
    </submittedName>
</protein>
<dbReference type="SUPFAM" id="SSF46689">
    <property type="entry name" value="Homeodomain-like"/>
    <property type="match status" value="1"/>
</dbReference>
<proteinExistence type="predicted"/>
<evidence type="ECO:0000256" key="1">
    <source>
        <dbReference type="SAM" id="MobiDB-lite"/>
    </source>
</evidence>
<reference evidence="2 3" key="1">
    <citation type="submission" date="2020-06" db="EMBL/GenBank/DDBJ databases">
        <title>Frischella cerana isolated from Apis cerana gut homogenate.</title>
        <authorList>
            <person name="Wolter L.A."/>
            <person name="Suenami S."/>
            <person name="Miyazaki R."/>
        </authorList>
    </citation>
    <scope>NUCLEOTIDE SEQUENCE [LARGE SCALE GENOMIC DNA]</scope>
    <source>
        <strain evidence="2 3">Ac13</strain>
    </source>
</reference>
<gene>
    <name evidence="2" type="ORF">FcAc13_05250</name>
</gene>
<dbReference type="EMBL" id="JABURY010000012">
    <property type="protein sequence ID" value="MBC9130714.1"/>
    <property type="molecule type" value="Genomic_DNA"/>
</dbReference>
<dbReference type="RefSeq" id="WP_187755163.1">
    <property type="nucleotide sequence ID" value="NZ_JABURY010000012.1"/>
</dbReference>
<feature type="region of interest" description="Disordered" evidence="1">
    <location>
        <begin position="119"/>
        <end position="145"/>
    </location>
</feature>
<organism evidence="2 3">
    <name type="scientific">Frischella japonica</name>
    <dbReference type="NCBI Taxonomy" id="2741544"/>
    <lineage>
        <taxon>Bacteria</taxon>
        <taxon>Pseudomonadati</taxon>
        <taxon>Pseudomonadota</taxon>
        <taxon>Gammaproteobacteria</taxon>
        <taxon>Orbales</taxon>
        <taxon>Orbaceae</taxon>
        <taxon>Frischella</taxon>
    </lineage>
</organism>